<dbReference type="EMBL" id="UINC01001184">
    <property type="protein sequence ID" value="SUZ73626.1"/>
    <property type="molecule type" value="Genomic_DNA"/>
</dbReference>
<reference evidence="9" key="1">
    <citation type="submission" date="2018-05" db="EMBL/GenBank/DDBJ databases">
        <authorList>
            <person name="Lanie J.A."/>
            <person name="Ng W.-L."/>
            <person name="Kazmierczak K.M."/>
            <person name="Andrzejewski T.M."/>
            <person name="Davidsen T.M."/>
            <person name="Wayne K.J."/>
            <person name="Tettelin H."/>
            <person name="Glass J.I."/>
            <person name="Rusch D."/>
            <person name="Podicherti R."/>
            <person name="Tsui H.-C.T."/>
            <person name="Winkler M.E."/>
        </authorList>
    </citation>
    <scope>NUCLEOTIDE SEQUENCE</scope>
</reference>
<evidence type="ECO:0000256" key="8">
    <source>
        <dbReference type="ARBA" id="ARBA00049929"/>
    </source>
</evidence>
<accession>A0A381Q2Q2</accession>
<dbReference type="InterPro" id="IPR014729">
    <property type="entry name" value="Rossmann-like_a/b/a_fold"/>
</dbReference>
<dbReference type="Gene3D" id="1.10.240.10">
    <property type="entry name" value="Tyrosyl-Transfer RNA Synthetase"/>
    <property type="match status" value="1"/>
</dbReference>
<keyword evidence="5" id="KW-0067">ATP-binding</keyword>
<dbReference type="Gene3D" id="3.40.50.620">
    <property type="entry name" value="HUPs"/>
    <property type="match status" value="1"/>
</dbReference>
<dbReference type="FunFam" id="1.10.240.10:FF:000005">
    <property type="entry name" value="Tryptophan--tRNA ligase"/>
    <property type="match status" value="1"/>
</dbReference>
<dbReference type="AlphaFoldDB" id="A0A381Q2Q2"/>
<organism evidence="9">
    <name type="scientific">marine metagenome</name>
    <dbReference type="NCBI Taxonomy" id="408172"/>
    <lineage>
        <taxon>unclassified sequences</taxon>
        <taxon>metagenomes</taxon>
        <taxon>ecological metagenomes</taxon>
    </lineage>
</organism>
<keyword evidence="3" id="KW-0436">Ligase</keyword>
<evidence type="ECO:0000256" key="6">
    <source>
        <dbReference type="ARBA" id="ARBA00022917"/>
    </source>
</evidence>
<dbReference type="NCBIfam" id="TIGR00233">
    <property type="entry name" value="trpS"/>
    <property type="match status" value="1"/>
</dbReference>
<proteinExistence type="inferred from homology"/>
<sequence>MKKKYLCWYNCLFMAKILTGVQSTGTPHLGNLLGAIIPSIQMANMSNEESYFFIANLHSLTQIKDPEVLQKNTFSTAAAWLSFGLDTNKACFFKQSDVPEVTELAWHLSCFFPYQRLTLAHSFKDKSDNLKDVNAGLFSYPMLMAADILMYDANIVPVGRDQLQHLEITRDVASRFNNLMGDTLVIPEPKIQEEAKYVIGTNGEKMSKSQSNTIDIFLPDKDLRKQIMKIKTQSLSVEDKKDPKECNIFKIYSLIASKENQTSLKNRYTSGGLGYGEAKEILFNEIIQKFQKERDLYSSYHANKEKVEIVLKDGAEKARKQAQIVLKRVRSRVGF</sequence>
<dbReference type="GO" id="GO:0005524">
    <property type="term" value="F:ATP binding"/>
    <property type="evidence" value="ECO:0007669"/>
    <property type="project" value="UniProtKB-KW"/>
</dbReference>
<dbReference type="CDD" id="cd00806">
    <property type="entry name" value="TrpRS_core"/>
    <property type="match status" value="1"/>
</dbReference>
<evidence type="ECO:0000256" key="1">
    <source>
        <dbReference type="ARBA" id="ARBA00005594"/>
    </source>
</evidence>
<dbReference type="SUPFAM" id="SSF52374">
    <property type="entry name" value="Nucleotidylyl transferase"/>
    <property type="match status" value="1"/>
</dbReference>
<dbReference type="InterPro" id="IPR002306">
    <property type="entry name" value="Trp-tRNA-ligase"/>
</dbReference>
<evidence type="ECO:0000256" key="4">
    <source>
        <dbReference type="ARBA" id="ARBA00022741"/>
    </source>
</evidence>
<evidence type="ECO:0000313" key="9">
    <source>
        <dbReference type="EMBL" id="SUZ73626.1"/>
    </source>
</evidence>
<dbReference type="PANTHER" id="PTHR43766:SF1">
    <property type="entry name" value="TRYPTOPHAN--TRNA LIGASE, MITOCHONDRIAL"/>
    <property type="match status" value="1"/>
</dbReference>
<keyword evidence="6" id="KW-0648">Protein biosynthesis</keyword>
<dbReference type="EC" id="6.1.1.2" evidence="2"/>
<dbReference type="GO" id="GO:0006436">
    <property type="term" value="P:tryptophanyl-tRNA aminoacylation"/>
    <property type="evidence" value="ECO:0007669"/>
    <property type="project" value="InterPro"/>
</dbReference>
<dbReference type="PANTHER" id="PTHR43766">
    <property type="entry name" value="TRYPTOPHAN--TRNA LIGASE, MITOCHONDRIAL"/>
    <property type="match status" value="1"/>
</dbReference>
<evidence type="ECO:0000256" key="5">
    <source>
        <dbReference type="ARBA" id="ARBA00022840"/>
    </source>
</evidence>
<comment type="similarity">
    <text evidence="1">Belongs to the class-I aminoacyl-tRNA synthetase family.</text>
</comment>
<dbReference type="PRINTS" id="PR01039">
    <property type="entry name" value="TRNASYNTHTRP"/>
</dbReference>
<gene>
    <name evidence="9" type="ORF">METZ01_LOCUS26480</name>
</gene>
<dbReference type="InterPro" id="IPR002305">
    <property type="entry name" value="aa-tRNA-synth_Ic"/>
</dbReference>
<dbReference type="GO" id="GO:0005829">
    <property type="term" value="C:cytosol"/>
    <property type="evidence" value="ECO:0007669"/>
    <property type="project" value="TreeGrafter"/>
</dbReference>
<evidence type="ECO:0000256" key="2">
    <source>
        <dbReference type="ARBA" id="ARBA00013161"/>
    </source>
</evidence>
<name>A0A381Q2Q2_9ZZZZ</name>
<dbReference type="InterPro" id="IPR050203">
    <property type="entry name" value="Trp-tRNA_synthetase"/>
</dbReference>
<keyword evidence="7" id="KW-0030">Aminoacyl-tRNA synthetase</keyword>
<keyword evidence="4" id="KW-0547">Nucleotide-binding</keyword>
<dbReference type="GO" id="GO:0004830">
    <property type="term" value="F:tryptophan-tRNA ligase activity"/>
    <property type="evidence" value="ECO:0007669"/>
    <property type="project" value="UniProtKB-EC"/>
</dbReference>
<evidence type="ECO:0000256" key="3">
    <source>
        <dbReference type="ARBA" id="ARBA00022598"/>
    </source>
</evidence>
<evidence type="ECO:0000256" key="7">
    <source>
        <dbReference type="ARBA" id="ARBA00023146"/>
    </source>
</evidence>
<comment type="catalytic activity">
    <reaction evidence="8">
        <text>tRNA(Trp) + L-tryptophan + ATP = L-tryptophyl-tRNA(Trp) + AMP + diphosphate + H(+)</text>
        <dbReference type="Rhea" id="RHEA:24080"/>
        <dbReference type="Rhea" id="RHEA-COMP:9671"/>
        <dbReference type="Rhea" id="RHEA-COMP:9705"/>
        <dbReference type="ChEBI" id="CHEBI:15378"/>
        <dbReference type="ChEBI" id="CHEBI:30616"/>
        <dbReference type="ChEBI" id="CHEBI:33019"/>
        <dbReference type="ChEBI" id="CHEBI:57912"/>
        <dbReference type="ChEBI" id="CHEBI:78442"/>
        <dbReference type="ChEBI" id="CHEBI:78535"/>
        <dbReference type="ChEBI" id="CHEBI:456215"/>
        <dbReference type="EC" id="6.1.1.2"/>
    </reaction>
</comment>
<protein>
    <recommendedName>
        <fullName evidence="2">tryptophan--tRNA ligase</fullName>
        <ecNumber evidence="2">6.1.1.2</ecNumber>
    </recommendedName>
</protein>
<dbReference type="Pfam" id="PF00579">
    <property type="entry name" value="tRNA-synt_1b"/>
    <property type="match status" value="1"/>
</dbReference>